<dbReference type="AlphaFoldDB" id="A0A3S3RMN8"/>
<evidence type="ECO:0000313" key="2">
    <source>
        <dbReference type="EMBL" id="RWX73290.1"/>
    </source>
</evidence>
<gene>
    <name evidence="2" type="ORF">Metus_1264</name>
</gene>
<evidence type="ECO:0000313" key="3">
    <source>
        <dbReference type="Proteomes" id="UP000288215"/>
    </source>
</evidence>
<dbReference type="EMBL" id="RXGA01000003">
    <property type="protein sequence ID" value="RWX73290.1"/>
    <property type="molecule type" value="Genomic_DNA"/>
</dbReference>
<protein>
    <submittedName>
        <fullName evidence="2">Uncharacterized protein</fullName>
    </submittedName>
</protein>
<name>A0A3S3RMN8_METS7</name>
<feature type="transmembrane region" description="Helical" evidence="1">
    <location>
        <begin position="30"/>
        <end position="50"/>
    </location>
</feature>
<comment type="caution">
    <text evidence="2">The sequence shown here is derived from an EMBL/GenBank/DDBJ whole genome shotgun (WGS) entry which is preliminary data.</text>
</comment>
<keyword evidence="1" id="KW-0472">Membrane</keyword>
<reference evidence="2 3" key="1">
    <citation type="submission" date="2018-12" db="EMBL/GenBank/DDBJ databases">
        <title>The complete genome of the methanogenic archaea of the candidate phylum Verstraetearchaeota, obtained from the metagenome of underground thermal water.</title>
        <authorList>
            <person name="Kadnikov V.V."/>
            <person name="Mardanov A.V."/>
            <person name="Beletsky A.V."/>
            <person name="Karnachuk O.V."/>
            <person name="Ravin N.V."/>
        </authorList>
    </citation>
    <scope>NUCLEOTIDE SEQUENCE [LARGE SCALE GENOMIC DNA]</scope>
    <source>
        <strain evidence="2">Ch88</strain>
    </source>
</reference>
<accession>A0A3S3RMN8</accession>
<dbReference type="Proteomes" id="UP000288215">
    <property type="component" value="Unassembled WGS sequence"/>
</dbReference>
<keyword evidence="1" id="KW-1133">Transmembrane helix</keyword>
<keyword evidence="1" id="KW-0812">Transmembrane</keyword>
<sequence length="160" mass="17442">MRTIALLHGQKDSEHYEVGHEREQRTKMKLLVVVLLTLAILSVYATNGWILKLGENERPFMLMGVPTVVDAGSGSGILLRIKSTCNEMLLISSLKLNADSNGNANTNGTIMITAFSCREIGPGELVQITAFSPVKLDGSSYEAIITINGKDYSFVARRNA</sequence>
<proteinExistence type="predicted"/>
<organism evidence="2 3">
    <name type="scientific">Methanosuratincola subterraneus</name>
    <dbReference type="NCBI Taxonomy" id="2593994"/>
    <lineage>
        <taxon>Archaea</taxon>
        <taxon>Thermoproteota</taxon>
        <taxon>Methanosuratincolia</taxon>
        <taxon>Candidatus Methanomethylicales</taxon>
        <taxon>Candidatus Methanomethylicaceae</taxon>
        <taxon>Candidatus Methanosuratincola (ex Vanwonterghem et al. 2016)</taxon>
    </lineage>
</organism>
<evidence type="ECO:0000256" key="1">
    <source>
        <dbReference type="SAM" id="Phobius"/>
    </source>
</evidence>